<accession>A0A0P7GL04</accession>
<dbReference type="EMBL" id="LGUC01000002">
    <property type="protein sequence ID" value="KPN29167.1"/>
    <property type="molecule type" value="Genomic_DNA"/>
</dbReference>
<protein>
    <recommendedName>
        <fullName evidence="3">DUF7344 domain-containing protein</fullName>
    </recommendedName>
</protein>
<feature type="compositionally biased region" description="Low complexity" evidence="1">
    <location>
        <begin position="8"/>
        <end position="19"/>
    </location>
</feature>
<evidence type="ECO:0000259" key="3">
    <source>
        <dbReference type="Pfam" id="PF24035"/>
    </source>
</evidence>
<dbReference type="Pfam" id="PF24035">
    <property type="entry name" value="DUF7344"/>
    <property type="match status" value="1"/>
</dbReference>
<feature type="domain" description="DUF7344" evidence="3">
    <location>
        <begin position="53"/>
        <end position="131"/>
    </location>
</feature>
<comment type="caution">
    <text evidence="4">The sequence shown here is derived from an EMBL/GenBank/DDBJ whole genome shotgun (WGS) entry which is preliminary data.</text>
</comment>
<evidence type="ECO:0000256" key="2">
    <source>
        <dbReference type="SAM" id="Phobius"/>
    </source>
</evidence>
<reference evidence="5" key="1">
    <citation type="submission" date="2013-11" db="EMBL/GenBank/DDBJ databases">
        <authorList>
            <person name="Hoang H.T."/>
            <person name="Killian M.L."/>
            <person name="Madson D.M."/>
            <person name="Arruda P.H.E."/>
            <person name="Sun D."/>
            <person name="Schwartz K.J."/>
            <person name="Yoon K."/>
        </authorList>
    </citation>
    <scope>NUCLEOTIDE SEQUENCE [LARGE SCALE GENOMIC DNA]</scope>
    <source>
        <strain evidence="5">CDK2</strain>
    </source>
</reference>
<keyword evidence="2" id="KW-1133">Transmembrane helix</keyword>
<dbReference type="PATRIC" id="fig|699431.3.peg.3490"/>
<keyword evidence="2" id="KW-0472">Membrane</keyword>
<evidence type="ECO:0000313" key="4">
    <source>
        <dbReference type="EMBL" id="KPN29167.1"/>
    </source>
</evidence>
<dbReference type="OrthoDB" id="331021at2157"/>
<evidence type="ECO:0000313" key="5">
    <source>
        <dbReference type="Proteomes" id="UP000050535"/>
    </source>
</evidence>
<feature type="transmembrane region" description="Helical" evidence="2">
    <location>
        <begin position="180"/>
        <end position="202"/>
    </location>
</feature>
<dbReference type="RefSeq" id="WP_054584929.1">
    <property type="nucleotide sequence ID" value="NZ_LGUC01000002.1"/>
</dbReference>
<keyword evidence="2" id="KW-0812">Transmembrane</keyword>
<organism evidence="4 5">
    <name type="scientific">Halolamina pelagica</name>
    <dbReference type="NCBI Taxonomy" id="699431"/>
    <lineage>
        <taxon>Archaea</taxon>
        <taxon>Methanobacteriati</taxon>
        <taxon>Methanobacteriota</taxon>
        <taxon>Stenosarchaea group</taxon>
        <taxon>Halobacteria</taxon>
        <taxon>Halobacteriales</taxon>
        <taxon>Haloferacaceae</taxon>
    </lineage>
</organism>
<proteinExistence type="predicted"/>
<name>A0A0P7GL04_9EURY</name>
<dbReference type="Proteomes" id="UP000050535">
    <property type="component" value="Unassembled WGS sequence"/>
</dbReference>
<gene>
    <name evidence="4" type="ORF">SY89_03401</name>
</gene>
<keyword evidence="5" id="KW-1185">Reference proteome</keyword>
<sequence length="205" mass="22186">MVADNKGEAVAGTTTAETAPGIDDVADAESVGSGEQQGVEEVDAEPLSLDVIFEILRNRRRQLVLEFLRDREDPVTIGELAEHIAAIENETTVRQLNAQQRKRVYIGLYQCHLPKMDDVEVIDFNQSRGRITAGSKIDPLYDYLDVANGEHGDDDEAPFERKHGVGFVATTAAFFAAQLAGAYLLASVFVLLLLVGTAAVVAGDL</sequence>
<dbReference type="InterPro" id="IPR055768">
    <property type="entry name" value="DUF7344"/>
</dbReference>
<dbReference type="AlphaFoldDB" id="A0A0P7GL04"/>
<feature type="region of interest" description="Disordered" evidence="1">
    <location>
        <begin position="1"/>
        <end position="41"/>
    </location>
</feature>
<evidence type="ECO:0000256" key="1">
    <source>
        <dbReference type="SAM" id="MobiDB-lite"/>
    </source>
</evidence>